<keyword evidence="1" id="KW-0472">Membrane</keyword>
<comment type="caution">
    <text evidence="2">The sequence shown here is derived from an EMBL/GenBank/DDBJ whole genome shotgun (WGS) entry which is preliminary data.</text>
</comment>
<dbReference type="Proteomes" id="UP000703674">
    <property type="component" value="Unassembled WGS sequence"/>
</dbReference>
<sequence length="94" mass="10908">GYRFFQASFDPDEKGTVLSVNHDYWGTWITYIGYTLLYIGLMWILFAKGSRFGELKVMLEKVKKKKAKITTLLLVLFTSVSGFAQEQEHEHENP</sequence>
<gene>
    <name evidence="2" type="ORF">HC175_23500</name>
</gene>
<keyword evidence="1" id="KW-0812">Transmembrane</keyword>
<evidence type="ECO:0000313" key="3">
    <source>
        <dbReference type="Proteomes" id="UP000703674"/>
    </source>
</evidence>
<feature type="non-terminal residue" evidence="2">
    <location>
        <position position="1"/>
    </location>
</feature>
<organism evidence="2 3">
    <name type="scientific">Salinimicrobium oceani</name>
    <dbReference type="NCBI Taxonomy" id="2722702"/>
    <lineage>
        <taxon>Bacteria</taxon>
        <taxon>Pseudomonadati</taxon>
        <taxon>Bacteroidota</taxon>
        <taxon>Flavobacteriia</taxon>
        <taxon>Flavobacteriales</taxon>
        <taxon>Flavobacteriaceae</taxon>
        <taxon>Salinimicrobium</taxon>
    </lineage>
</organism>
<accession>A0ABX1DB09</accession>
<evidence type="ECO:0000313" key="2">
    <source>
        <dbReference type="EMBL" id="NJW55883.1"/>
    </source>
</evidence>
<name>A0ABX1DB09_9FLAO</name>
<dbReference type="RefSeq" id="WP_168140137.1">
    <property type="nucleotide sequence ID" value="NZ_JAAVJR010001659.1"/>
</dbReference>
<feature type="transmembrane region" description="Helical" evidence="1">
    <location>
        <begin position="67"/>
        <end position="84"/>
    </location>
</feature>
<feature type="transmembrane region" description="Helical" evidence="1">
    <location>
        <begin position="28"/>
        <end position="46"/>
    </location>
</feature>
<keyword evidence="3" id="KW-1185">Reference proteome</keyword>
<protein>
    <submittedName>
        <fullName evidence="2">Uncharacterized protein</fullName>
    </submittedName>
</protein>
<evidence type="ECO:0000256" key="1">
    <source>
        <dbReference type="SAM" id="Phobius"/>
    </source>
</evidence>
<reference evidence="2 3" key="1">
    <citation type="submission" date="2020-03" db="EMBL/GenBank/DDBJ databases">
        <title>Salinimicrobium sp. nov, isolated from SCS.</title>
        <authorList>
            <person name="Cao W.R."/>
        </authorList>
    </citation>
    <scope>NUCLEOTIDE SEQUENCE [LARGE SCALE GENOMIC DNA]</scope>
    <source>
        <strain evidence="3">J15B91</strain>
    </source>
</reference>
<feature type="non-terminal residue" evidence="2">
    <location>
        <position position="94"/>
    </location>
</feature>
<dbReference type="EMBL" id="JAAVJR010001659">
    <property type="protein sequence ID" value="NJW55883.1"/>
    <property type="molecule type" value="Genomic_DNA"/>
</dbReference>
<proteinExistence type="predicted"/>
<keyword evidence="1" id="KW-1133">Transmembrane helix</keyword>